<evidence type="ECO:0000313" key="6">
    <source>
        <dbReference type="Proteomes" id="UP000183253"/>
    </source>
</evidence>
<dbReference type="Proteomes" id="UP000183253">
    <property type="component" value="Unassembled WGS sequence"/>
</dbReference>
<evidence type="ECO:0000256" key="2">
    <source>
        <dbReference type="ARBA" id="ARBA00023002"/>
    </source>
</evidence>
<accession>A0A1H4EFQ3</accession>
<dbReference type="SUPFAM" id="SSF53659">
    <property type="entry name" value="Isocitrate/Isopropylmalate dehydrogenase-like"/>
    <property type="match status" value="1"/>
</dbReference>
<evidence type="ECO:0000313" key="5">
    <source>
        <dbReference type="EMBL" id="SEA83410.1"/>
    </source>
</evidence>
<evidence type="ECO:0000256" key="4">
    <source>
        <dbReference type="SAM" id="MobiDB-lite"/>
    </source>
</evidence>
<dbReference type="GO" id="GO:0016491">
    <property type="term" value="F:oxidoreductase activity"/>
    <property type="evidence" value="ECO:0007669"/>
    <property type="project" value="UniProtKB-KW"/>
</dbReference>
<dbReference type="Gene3D" id="3.40.718.10">
    <property type="entry name" value="Isopropylmalate Dehydrogenase"/>
    <property type="match status" value="1"/>
</dbReference>
<dbReference type="EMBL" id="FNRI01000007">
    <property type="protein sequence ID" value="SEA83410.1"/>
    <property type="molecule type" value="Genomic_DNA"/>
</dbReference>
<evidence type="ECO:0000256" key="1">
    <source>
        <dbReference type="ARBA" id="ARBA00022723"/>
    </source>
</evidence>
<protein>
    <submittedName>
        <fullName evidence="5">4-hydroxythreonine-4-phosphate dehydrogenase</fullName>
    </submittedName>
</protein>
<dbReference type="PANTHER" id="PTHR30004:SF6">
    <property type="entry name" value="D-THREONATE 4-PHOSPHATE DEHYDROGENASE"/>
    <property type="match status" value="1"/>
</dbReference>
<dbReference type="GO" id="GO:0051287">
    <property type="term" value="F:NAD binding"/>
    <property type="evidence" value="ECO:0007669"/>
    <property type="project" value="InterPro"/>
</dbReference>
<name>A0A1H4EFQ3_9BACT</name>
<dbReference type="AlphaFoldDB" id="A0A1H4EFQ3"/>
<dbReference type="InterPro" id="IPR005255">
    <property type="entry name" value="PdxA_fam"/>
</dbReference>
<gene>
    <name evidence="5" type="ORF">SAMN05444145_10758</name>
</gene>
<dbReference type="NCBIfam" id="TIGR00557">
    <property type="entry name" value="pdxA"/>
    <property type="match status" value="1"/>
</dbReference>
<keyword evidence="6" id="KW-1185">Reference proteome</keyword>
<proteinExistence type="predicted"/>
<dbReference type="Pfam" id="PF04166">
    <property type="entry name" value="PdxA"/>
    <property type="match status" value="1"/>
</dbReference>
<sequence length="364" mass="39288">MPEHKLRIGITQGDTNGIGWEVILKALADPRMTELFTPVVYGSPKAAAYYRNTIAEIEPISFNPVASATEARRGKVNLAACGEGAEIVPGKASADAGRAAVEALSAAMRDLKEGHLDAVVTAPFDKETVQADDFRYTGHTEYLAAELGGEAMMIMCSDVLRVGLVTKHIPVSEIARSITKERIVKDLHTLRRSLIEDFGIVEPRIAVMALNPHAGDGGLLGREEQEIIKPAIVEAFGKGVLAFGPFAADGLFAGGGYAKYDGILAMYHDQGLAPFKTLSPDGVNFTAGLSAVRTSPDHGTAFDIAGKDKADPQSMRNAIYTAIDIVEHRRAWAEWTRNPLQHAERERGGRDVSVRDLPQTEKED</sequence>
<dbReference type="OrthoDB" id="9801783at2"/>
<feature type="region of interest" description="Disordered" evidence="4">
    <location>
        <begin position="341"/>
        <end position="364"/>
    </location>
</feature>
<keyword evidence="1" id="KW-0479">Metal-binding</keyword>
<dbReference type="STRING" id="1033731.SAMN05444145_10758"/>
<dbReference type="PANTHER" id="PTHR30004">
    <property type="entry name" value="4-HYDROXYTHREONINE-4-PHOSPHATE DEHYDROGENASE"/>
    <property type="match status" value="1"/>
</dbReference>
<keyword evidence="3" id="KW-0520">NAD</keyword>
<dbReference type="GO" id="GO:0046872">
    <property type="term" value="F:metal ion binding"/>
    <property type="evidence" value="ECO:0007669"/>
    <property type="project" value="UniProtKB-KW"/>
</dbReference>
<reference evidence="5 6" key="1">
    <citation type="submission" date="2016-10" db="EMBL/GenBank/DDBJ databases">
        <authorList>
            <person name="de Groot N.N."/>
        </authorList>
    </citation>
    <scope>NUCLEOTIDE SEQUENCE [LARGE SCALE GENOMIC DNA]</scope>
    <source>
        <strain evidence="5 6">DSM 25383</strain>
    </source>
</reference>
<organism evidence="5 6">
    <name type="scientific">Alistipes timonensis JC136</name>
    <dbReference type="NCBI Taxonomy" id="1033731"/>
    <lineage>
        <taxon>Bacteria</taxon>
        <taxon>Pseudomonadati</taxon>
        <taxon>Bacteroidota</taxon>
        <taxon>Bacteroidia</taxon>
        <taxon>Bacteroidales</taxon>
        <taxon>Rikenellaceae</taxon>
        <taxon>Alistipes</taxon>
    </lineage>
</organism>
<feature type="compositionally biased region" description="Basic and acidic residues" evidence="4">
    <location>
        <begin position="342"/>
        <end position="364"/>
    </location>
</feature>
<evidence type="ECO:0000256" key="3">
    <source>
        <dbReference type="ARBA" id="ARBA00023027"/>
    </source>
</evidence>
<dbReference type="RefSeq" id="WP_010265241.1">
    <property type="nucleotide sequence ID" value="NZ_CAEG01000016.1"/>
</dbReference>
<keyword evidence="2" id="KW-0560">Oxidoreductase</keyword>